<comment type="caution">
    <text evidence="2">The sequence shown here is derived from an EMBL/GenBank/DDBJ whole genome shotgun (WGS) entry which is preliminary data.</text>
</comment>
<dbReference type="Gene3D" id="3.30.70.1880">
    <property type="entry name" value="Protein of unknown function DUF881"/>
    <property type="match status" value="1"/>
</dbReference>
<proteinExistence type="inferred from homology"/>
<evidence type="ECO:0000313" key="3">
    <source>
        <dbReference type="Proteomes" id="UP000675379"/>
    </source>
</evidence>
<protein>
    <submittedName>
        <fullName evidence="2">DUF881 domain-containing protein</fullName>
    </submittedName>
</protein>
<keyword evidence="3" id="KW-1185">Reference proteome</keyword>
<evidence type="ECO:0000313" key="2">
    <source>
        <dbReference type="EMBL" id="MBR0575412.1"/>
    </source>
</evidence>
<dbReference type="Pfam" id="PF05949">
    <property type="entry name" value="DUF881"/>
    <property type="match status" value="1"/>
</dbReference>
<dbReference type="RefSeq" id="WP_211799935.1">
    <property type="nucleotide sequence ID" value="NZ_JAGSCS010000003.1"/>
</dbReference>
<dbReference type="PANTHER" id="PTHR37313:SF2">
    <property type="entry name" value="UPF0749 PROTEIN YLXX"/>
    <property type="match status" value="1"/>
</dbReference>
<name>A0A941HQR0_9CLOT</name>
<comment type="similarity">
    <text evidence="1">Belongs to the UPF0749 family.</text>
</comment>
<evidence type="ECO:0000256" key="1">
    <source>
        <dbReference type="ARBA" id="ARBA00009108"/>
    </source>
</evidence>
<accession>A0A941HQR0</accession>
<reference evidence="2" key="1">
    <citation type="submission" date="2021-04" db="EMBL/GenBank/DDBJ databases">
        <title>Proteiniclasticum sedimins sp. nov., an obligate anaerobic bacterium isolated from anaerobic sludge.</title>
        <authorList>
            <person name="Liu J."/>
        </authorList>
    </citation>
    <scope>NUCLEOTIDE SEQUENCE</scope>
    <source>
        <strain evidence="2">BAD-10</strain>
    </source>
</reference>
<dbReference type="AlphaFoldDB" id="A0A941HQR0"/>
<dbReference type="PANTHER" id="PTHR37313">
    <property type="entry name" value="UPF0749 PROTEIN RV1825"/>
    <property type="match status" value="1"/>
</dbReference>
<dbReference type="InterPro" id="IPR010273">
    <property type="entry name" value="DUF881"/>
</dbReference>
<dbReference type="EMBL" id="JAGSCS010000003">
    <property type="protein sequence ID" value="MBR0575412.1"/>
    <property type="molecule type" value="Genomic_DNA"/>
</dbReference>
<gene>
    <name evidence="2" type="ORF">KCG48_03560</name>
</gene>
<dbReference type="Proteomes" id="UP000675379">
    <property type="component" value="Unassembled WGS sequence"/>
</dbReference>
<organism evidence="2 3">
    <name type="scientific">Proteiniclasticum sediminis</name>
    <dbReference type="NCBI Taxonomy" id="2804028"/>
    <lineage>
        <taxon>Bacteria</taxon>
        <taxon>Bacillati</taxon>
        <taxon>Bacillota</taxon>
        <taxon>Clostridia</taxon>
        <taxon>Eubacteriales</taxon>
        <taxon>Clostridiaceae</taxon>
        <taxon>Proteiniclasticum</taxon>
    </lineage>
</organism>
<sequence>MNLWSKLGVFLGAVLLGTGLAMTFHIALGSDSLLLVQADYADAEAYKEWLLQELSEEQRIQKDLQAKLTAIEESSKTSTGTRIAMEEELQRNRSLLGYAPLEGPGIRIELQDGLPKEGETEGSIDSWLRIIHNEDMLKLINELKLSGAEALAINGERITATSEIYCSWAFISINGKNLPAPFVLQVVGDPAGLAAYGEMEFSQLRIMRNRGISVKVTEQHRLKLEGSVPPIHPEYLQEN</sequence>